<proteinExistence type="predicted"/>
<organism evidence="1">
    <name type="scientific">marine sediment metagenome</name>
    <dbReference type="NCBI Taxonomy" id="412755"/>
    <lineage>
        <taxon>unclassified sequences</taxon>
        <taxon>metagenomes</taxon>
        <taxon>ecological metagenomes</taxon>
    </lineage>
</organism>
<dbReference type="AlphaFoldDB" id="X1T6K6"/>
<comment type="caution">
    <text evidence="1">The sequence shown here is derived from an EMBL/GenBank/DDBJ whole genome shotgun (WGS) entry which is preliminary data.</text>
</comment>
<sequence length="219" mass="25968">MNQAEFIEEKRKVWAEQERRYGMLFDGDFREAVEARAGITLAFGDPSAGLEDLRASIPEFVEPALILLNNSTGTSAPKKVKPEKRRRKHFERRFYLVRFVIDCWERDGRSYIPWEYVTTEWNKAHPSDQINKAVLKAEFYRAFKEKDLIFQLFLVKVWRNLDTFKLFLLRLEKNYKVNAVTLAKFYRAWLHLIVKEDAEPMDEWLAEVEEILKKGGKSK</sequence>
<protein>
    <submittedName>
        <fullName evidence="1">Uncharacterized protein</fullName>
    </submittedName>
</protein>
<accession>X1T6K6</accession>
<gene>
    <name evidence="1" type="ORF">S12H4_33782</name>
</gene>
<dbReference type="EMBL" id="BARW01019937">
    <property type="protein sequence ID" value="GAJ00914.1"/>
    <property type="molecule type" value="Genomic_DNA"/>
</dbReference>
<reference evidence="1" key="1">
    <citation type="journal article" date="2014" name="Front. Microbiol.">
        <title>High frequency of phylogenetically diverse reductive dehalogenase-homologous genes in deep subseafloor sedimentary metagenomes.</title>
        <authorList>
            <person name="Kawai M."/>
            <person name="Futagami T."/>
            <person name="Toyoda A."/>
            <person name="Takaki Y."/>
            <person name="Nishi S."/>
            <person name="Hori S."/>
            <person name="Arai W."/>
            <person name="Tsubouchi T."/>
            <person name="Morono Y."/>
            <person name="Uchiyama I."/>
            <person name="Ito T."/>
            <person name="Fujiyama A."/>
            <person name="Inagaki F."/>
            <person name="Takami H."/>
        </authorList>
    </citation>
    <scope>NUCLEOTIDE SEQUENCE</scope>
    <source>
        <strain evidence="1">Expedition CK06-06</strain>
    </source>
</reference>
<name>X1T6K6_9ZZZZ</name>
<evidence type="ECO:0000313" key="1">
    <source>
        <dbReference type="EMBL" id="GAJ00914.1"/>
    </source>
</evidence>